<name>A0A812Q886_9DINO</name>
<evidence type="ECO:0000313" key="3">
    <source>
        <dbReference type="Proteomes" id="UP000604046"/>
    </source>
</evidence>
<protein>
    <recommendedName>
        <fullName evidence="4">C3H1-type domain-containing protein</fullName>
    </recommendedName>
</protein>
<feature type="region of interest" description="Disordered" evidence="1">
    <location>
        <begin position="33"/>
        <end position="61"/>
    </location>
</feature>
<dbReference type="Proteomes" id="UP000604046">
    <property type="component" value="Unassembled WGS sequence"/>
</dbReference>
<accession>A0A812Q886</accession>
<organism evidence="2 3">
    <name type="scientific">Symbiodinium natans</name>
    <dbReference type="NCBI Taxonomy" id="878477"/>
    <lineage>
        <taxon>Eukaryota</taxon>
        <taxon>Sar</taxon>
        <taxon>Alveolata</taxon>
        <taxon>Dinophyceae</taxon>
        <taxon>Suessiales</taxon>
        <taxon>Symbiodiniaceae</taxon>
        <taxon>Symbiodinium</taxon>
    </lineage>
</organism>
<reference evidence="2" key="1">
    <citation type="submission" date="2021-02" db="EMBL/GenBank/DDBJ databases">
        <authorList>
            <person name="Dougan E. K."/>
            <person name="Rhodes N."/>
            <person name="Thang M."/>
            <person name="Chan C."/>
        </authorList>
    </citation>
    <scope>NUCLEOTIDE SEQUENCE</scope>
</reference>
<evidence type="ECO:0000256" key="1">
    <source>
        <dbReference type="SAM" id="MobiDB-lite"/>
    </source>
</evidence>
<evidence type="ECO:0008006" key="4">
    <source>
        <dbReference type="Google" id="ProtNLM"/>
    </source>
</evidence>
<proteinExistence type="predicted"/>
<gene>
    <name evidence="2" type="ORF">SNAT2548_LOCUS20764</name>
</gene>
<keyword evidence="3" id="KW-1185">Reference proteome</keyword>
<comment type="caution">
    <text evidence="2">The sequence shown here is derived from an EMBL/GenBank/DDBJ whole genome shotgun (WGS) entry which is preliminary data.</text>
</comment>
<dbReference type="OrthoDB" id="413012at2759"/>
<dbReference type="AlphaFoldDB" id="A0A812Q886"/>
<evidence type="ECO:0000313" key="2">
    <source>
        <dbReference type="EMBL" id="CAE7380349.1"/>
    </source>
</evidence>
<sequence length="256" mass="27721">MPVPASSMSFREPCASPWASPACSTHVQEADIPGARSAVPESSWTRSFPHLGSHRTPHEGPGPLLLGPPPGLEQVLASINSPHCPATRSEEQPPVPMPQVGFNKGSFGHPQLCGRPCIQLAKGGKCPSGMSCTYCHFLPHAAVAKPGFLAHQALLAATDQELLATFLPFIRKKATKEGLLPLVTDLINLLEAEVKEPRPESIPLGSFRPMRMTFMHLVERSMRRLPLYIKEEVQRLKATMPPPTLTLGSRGVSLVL</sequence>
<dbReference type="EMBL" id="CAJNDS010002222">
    <property type="protein sequence ID" value="CAE7380349.1"/>
    <property type="molecule type" value="Genomic_DNA"/>
</dbReference>